<proteinExistence type="predicted"/>
<comment type="caution">
    <text evidence="1">The sequence shown here is derived from an EMBL/GenBank/DDBJ whole genome shotgun (WGS) entry which is preliminary data.</text>
</comment>
<keyword evidence="2" id="KW-1185">Reference proteome</keyword>
<protein>
    <submittedName>
        <fullName evidence="1">Uncharacterized protein</fullName>
    </submittedName>
</protein>
<reference evidence="1 2" key="1">
    <citation type="journal article" date="2022" name="DNA Res.">
        <title>Chromosomal-level genome assembly of the orchid tree Bauhinia variegata (Leguminosae; Cercidoideae) supports the allotetraploid origin hypothesis of Bauhinia.</title>
        <authorList>
            <person name="Zhong Y."/>
            <person name="Chen Y."/>
            <person name="Zheng D."/>
            <person name="Pang J."/>
            <person name="Liu Y."/>
            <person name="Luo S."/>
            <person name="Meng S."/>
            <person name="Qian L."/>
            <person name="Wei D."/>
            <person name="Dai S."/>
            <person name="Zhou R."/>
        </authorList>
    </citation>
    <scope>NUCLEOTIDE SEQUENCE [LARGE SCALE GENOMIC DNA]</scope>
    <source>
        <strain evidence="1">BV-YZ2020</strain>
    </source>
</reference>
<accession>A0ACB9PVX5</accession>
<dbReference type="Proteomes" id="UP000828941">
    <property type="component" value="Chromosome 3"/>
</dbReference>
<name>A0ACB9PVX5_BAUVA</name>
<sequence>MEWRYVHKDIVPFAAMVTIECTNVGVNILFKTATARGLSYFVFIAYSYAVSTLVFLLPLLFISCSSTGFPAIKLSILCRIFCLAVIGFAALVSGYKGLEYNSPTLASALSNLIPAFTFVLAIFFRMEKADLRCSSTKAKIIGSIVSISVLSADVGVNILFKAATEQGLSFYVFIVYSYAVSALFLLLPLPFIFHRSTGLPPFTVSLLCRIFLLALIGFLAQFCGYRGIEYSSPTLASAVANLQPAYIFILAVIFRMEKAVLTSPSTQAKILGSIVSISVHCTEVGVNILYKAATEQGLNFYVFIAYSYPVCVLFLLLPVPLIFHRSTGLPPFTFSLFCRIFLLASIGFIAQLCGYKGIKYSSPTLASAIANLLPAYIFILAVIFRMEKAVLTSPSTQAKILGSMVSISVSYLLEANSHSWRLESNLAIVAIVYAGFFSTGASTFVNTWGIQIRGPVYVSSFKPLSVVIAAAMSFIFLGDILHLGCVIGALILSCGFYAVLWGKSKEEELTKDENCGLGSRSDSKTPLLQATA</sequence>
<evidence type="ECO:0000313" key="1">
    <source>
        <dbReference type="EMBL" id="KAI4352703.1"/>
    </source>
</evidence>
<gene>
    <name evidence="1" type="ORF">L6164_006927</name>
</gene>
<dbReference type="EMBL" id="CM039428">
    <property type="protein sequence ID" value="KAI4352703.1"/>
    <property type="molecule type" value="Genomic_DNA"/>
</dbReference>
<organism evidence="1 2">
    <name type="scientific">Bauhinia variegata</name>
    <name type="common">Purple orchid tree</name>
    <name type="synonym">Phanera variegata</name>
    <dbReference type="NCBI Taxonomy" id="167791"/>
    <lineage>
        <taxon>Eukaryota</taxon>
        <taxon>Viridiplantae</taxon>
        <taxon>Streptophyta</taxon>
        <taxon>Embryophyta</taxon>
        <taxon>Tracheophyta</taxon>
        <taxon>Spermatophyta</taxon>
        <taxon>Magnoliopsida</taxon>
        <taxon>eudicotyledons</taxon>
        <taxon>Gunneridae</taxon>
        <taxon>Pentapetalae</taxon>
        <taxon>rosids</taxon>
        <taxon>fabids</taxon>
        <taxon>Fabales</taxon>
        <taxon>Fabaceae</taxon>
        <taxon>Cercidoideae</taxon>
        <taxon>Cercideae</taxon>
        <taxon>Bauhiniinae</taxon>
        <taxon>Bauhinia</taxon>
    </lineage>
</organism>
<evidence type="ECO:0000313" key="2">
    <source>
        <dbReference type="Proteomes" id="UP000828941"/>
    </source>
</evidence>